<proteinExistence type="predicted"/>
<evidence type="ECO:0000313" key="2">
    <source>
        <dbReference type="Proteomes" id="UP000607653"/>
    </source>
</evidence>
<comment type="caution">
    <text evidence="1">The sequence shown here is derived from an EMBL/GenBank/DDBJ whole genome shotgun (WGS) entry which is preliminary data.</text>
</comment>
<sequence>MVIEESIPRVIIPPKLRKTARMKGKKSKKTRINDNVRDIVVPASKTKETHLAGKSISRVLLSMWW</sequence>
<dbReference type="AlphaFoldDB" id="A0A822ZGL3"/>
<protein>
    <submittedName>
        <fullName evidence="1">Uncharacterized protein</fullName>
    </submittedName>
</protein>
<evidence type="ECO:0000313" key="1">
    <source>
        <dbReference type="EMBL" id="DAD44272.1"/>
    </source>
</evidence>
<keyword evidence="2" id="KW-1185">Reference proteome</keyword>
<dbReference type="EMBL" id="DUZY01000007">
    <property type="protein sequence ID" value="DAD44272.1"/>
    <property type="molecule type" value="Genomic_DNA"/>
</dbReference>
<reference evidence="1 2" key="1">
    <citation type="journal article" date="2020" name="Mol. Biol. Evol.">
        <title>Distinct Expression and Methylation Patterns for Genes with Different Fates following a Single Whole-Genome Duplication in Flowering Plants.</title>
        <authorList>
            <person name="Shi T."/>
            <person name="Rahmani R.S."/>
            <person name="Gugger P.F."/>
            <person name="Wang M."/>
            <person name="Li H."/>
            <person name="Zhang Y."/>
            <person name="Li Z."/>
            <person name="Wang Q."/>
            <person name="Van de Peer Y."/>
            <person name="Marchal K."/>
            <person name="Chen J."/>
        </authorList>
    </citation>
    <scope>NUCLEOTIDE SEQUENCE [LARGE SCALE GENOMIC DNA]</scope>
    <source>
        <tissue evidence="1">Leaf</tissue>
    </source>
</reference>
<dbReference type="Proteomes" id="UP000607653">
    <property type="component" value="Unassembled WGS sequence"/>
</dbReference>
<gene>
    <name evidence="1" type="ORF">HUJ06_002502</name>
</gene>
<name>A0A822ZGL3_NELNU</name>
<organism evidence="1 2">
    <name type="scientific">Nelumbo nucifera</name>
    <name type="common">Sacred lotus</name>
    <dbReference type="NCBI Taxonomy" id="4432"/>
    <lineage>
        <taxon>Eukaryota</taxon>
        <taxon>Viridiplantae</taxon>
        <taxon>Streptophyta</taxon>
        <taxon>Embryophyta</taxon>
        <taxon>Tracheophyta</taxon>
        <taxon>Spermatophyta</taxon>
        <taxon>Magnoliopsida</taxon>
        <taxon>Proteales</taxon>
        <taxon>Nelumbonaceae</taxon>
        <taxon>Nelumbo</taxon>
    </lineage>
</organism>
<accession>A0A822ZGL3</accession>